<sequence>MSFNEQAAVDAVTTIMHDVLEKQRYCKGDALANRKIGAMFVVNGKQNLGKARGKIMTSQESVLSAVGATHWTPNVFRYGKYRKLNQHAKVLTGHEEGNLKAITCFVVDVDYPAGEKPEYGWEIDCFDVQLLQRVMSPNLVLGTPHGYQAYYILDEPLWIKRNDQGKLPALISAKMVSSAIRNAVAAKNDHTDVGANHFGFFRMPSADNILEMDEDTYASFAELQEWSMSLQKTAKNSDGDEPAGPRDQIHTAWFKALAAADVDAMKQGGLARNNTLFTLLLAMYSSKQPLSTASKFAEEWNARQTDPLPKRELRSTLASAYSGEYQGAELSFVKELCTQYAPGVTIHGTGHAWKHIKRSREERQHSHLDEWGVDLVHLAEASTDRVNGHARFGVEQLERDLKIGRRSLMRLLDKMQASGVFSVQRKRGRNGCILVATSRMMEEYVRTDKRLNAQERREMLKVKNQQEAEETPFMVEQLNLFYTLKPVEVPPNQRY</sequence>
<proteinExistence type="predicted"/>
<dbReference type="OrthoDB" id="1790977at2"/>
<dbReference type="InterPro" id="IPR014820">
    <property type="entry name" value="PriCT_1"/>
</dbReference>
<comment type="caution">
    <text evidence="2">The sequence shown here is derived from an EMBL/GenBank/DDBJ whole genome shotgun (WGS) entry which is preliminary data.</text>
</comment>
<dbReference type="STRING" id="1291052.FC18_GL002281"/>
<dbReference type="EMBL" id="AYYO01000004">
    <property type="protein sequence ID" value="KRM56425.1"/>
    <property type="molecule type" value="Genomic_DNA"/>
</dbReference>
<dbReference type="RefSeq" id="WP_054680674.1">
    <property type="nucleotide sequence ID" value="NZ_AYYO01000004.1"/>
</dbReference>
<evidence type="ECO:0000259" key="1">
    <source>
        <dbReference type="SMART" id="SM00942"/>
    </source>
</evidence>
<dbReference type="Proteomes" id="UP000051679">
    <property type="component" value="Unassembled WGS sequence"/>
</dbReference>
<evidence type="ECO:0000313" key="2">
    <source>
        <dbReference type="EMBL" id="KRM56425.1"/>
    </source>
</evidence>
<dbReference type="SMART" id="SM00942">
    <property type="entry name" value="PriCT_1"/>
    <property type="match status" value="1"/>
</dbReference>
<dbReference type="PATRIC" id="fig|1291052.5.peg.2351"/>
<feature type="domain" description="Primase C-terminal 1" evidence="1">
    <location>
        <begin position="256"/>
        <end position="326"/>
    </location>
</feature>
<evidence type="ECO:0000313" key="3">
    <source>
        <dbReference type="Proteomes" id="UP000051679"/>
    </source>
</evidence>
<organism evidence="2 3">
    <name type="scientific">Lacticaseibacillus sharpeae JCM 1186 = DSM 20505</name>
    <dbReference type="NCBI Taxonomy" id="1291052"/>
    <lineage>
        <taxon>Bacteria</taxon>
        <taxon>Bacillati</taxon>
        <taxon>Bacillota</taxon>
        <taxon>Bacilli</taxon>
        <taxon>Lactobacillales</taxon>
        <taxon>Lactobacillaceae</taxon>
        <taxon>Lacticaseibacillus</taxon>
    </lineage>
</organism>
<gene>
    <name evidence="2" type="ORF">FC18_GL002281</name>
</gene>
<reference evidence="2 3" key="1">
    <citation type="journal article" date="2015" name="Genome Announc.">
        <title>Expanding the biotechnology potential of lactobacilli through comparative genomics of 213 strains and associated genera.</title>
        <authorList>
            <person name="Sun Z."/>
            <person name="Harris H.M."/>
            <person name="McCann A."/>
            <person name="Guo C."/>
            <person name="Argimon S."/>
            <person name="Zhang W."/>
            <person name="Yang X."/>
            <person name="Jeffery I.B."/>
            <person name="Cooney J.C."/>
            <person name="Kagawa T.F."/>
            <person name="Liu W."/>
            <person name="Song Y."/>
            <person name="Salvetti E."/>
            <person name="Wrobel A."/>
            <person name="Rasinkangas P."/>
            <person name="Parkhill J."/>
            <person name="Rea M.C."/>
            <person name="O'Sullivan O."/>
            <person name="Ritari J."/>
            <person name="Douillard F.P."/>
            <person name="Paul Ross R."/>
            <person name="Yang R."/>
            <person name="Briner A.E."/>
            <person name="Felis G.E."/>
            <person name="de Vos W.M."/>
            <person name="Barrangou R."/>
            <person name="Klaenhammer T.R."/>
            <person name="Caufield P.W."/>
            <person name="Cui Y."/>
            <person name="Zhang H."/>
            <person name="O'Toole P.W."/>
        </authorList>
    </citation>
    <scope>NUCLEOTIDE SEQUENCE [LARGE SCALE GENOMIC DNA]</scope>
    <source>
        <strain evidence="2 3">DSM 20505</strain>
    </source>
</reference>
<dbReference type="AlphaFoldDB" id="A0A0R1ZX39"/>
<name>A0A0R1ZX39_9LACO</name>
<protein>
    <submittedName>
        <fullName evidence="2">RepR protein</fullName>
    </submittedName>
</protein>
<dbReference type="Pfam" id="PF08708">
    <property type="entry name" value="PriCT_1"/>
    <property type="match status" value="1"/>
</dbReference>
<accession>A0A0R1ZX39</accession>
<keyword evidence="3" id="KW-1185">Reference proteome</keyword>